<evidence type="ECO:0000313" key="3">
    <source>
        <dbReference type="EMBL" id="QJA83910.1"/>
    </source>
</evidence>
<evidence type="ECO:0000313" key="2">
    <source>
        <dbReference type="EMBL" id="QJA55725.1"/>
    </source>
</evidence>
<protein>
    <recommendedName>
        <fullName evidence="1">Gene product 88 domain-containing protein</fullName>
    </recommendedName>
</protein>
<gene>
    <name evidence="3" type="ORF">MM415A00246_0032</name>
    <name evidence="2" type="ORF">MM415B01997_0007</name>
</gene>
<organism evidence="3">
    <name type="scientific">viral metagenome</name>
    <dbReference type="NCBI Taxonomy" id="1070528"/>
    <lineage>
        <taxon>unclassified sequences</taxon>
        <taxon>metagenomes</taxon>
        <taxon>organismal metagenomes</taxon>
    </lineage>
</organism>
<feature type="domain" description="Gene product 88" evidence="1">
    <location>
        <begin position="22"/>
        <end position="91"/>
    </location>
</feature>
<accession>A0A6M3KQ61</accession>
<sequence length="150" mass="17020">MIRILQAIDGREIDEEGKRPPKLAKTLRLHTSGDFFSREYVQAWQTVVEAMSDWKFYGYTRSWRTELLPALENLKACSNVVLWASTDETTGPPPLGWREAGVEKCHNGNAVLCSNMINPSVKCSNCTPFGPWCSSEQTNNIYFHKHGKVK</sequence>
<evidence type="ECO:0000259" key="1">
    <source>
        <dbReference type="Pfam" id="PF17338"/>
    </source>
</evidence>
<dbReference type="EMBL" id="MT142520">
    <property type="protein sequence ID" value="QJA83910.1"/>
    <property type="molecule type" value="Genomic_DNA"/>
</dbReference>
<dbReference type="EMBL" id="MT141176">
    <property type="protein sequence ID" value="QJA55725.1"/>
    <property type="molecule type" value="Genomic_DNA"/>
</dbReference>
<reference evidence="3" key="1">
    <citation type="submission" date="2020-03" db="EMBL/GenBank/DDBJ databases">
        <title>The deep terrestrial virosphere.</title>
        <authorList>
            <person name="Holmfeldt K."/>
            <person name="Nilsson E."/>
            <person name="Simone D."/>
            <person name="Lopez-Fernandez M."/>
            <person name="Wu X."/>
            <person name="de Brujin I."/>
            <person name="Lundin D."/>
            <person name="Andersson A."/>
            <person name="Bertilsson S."/>
            <person name="Dopson M."/>
        </authorList>
    </citation>
    <scope>NUCLEOTIDE SEQUENCE</scope>
    <source>
        <strain evidence="3">MM415A00246</strain>
        <strain evidence="2">MM415B01997</strain>
    </source>
</reference>
<dbReference type="InterPro" id="IPR020290">
    <property type="entry name" value="Gp88"/>
</dbReference>
<proteinExistence type="predicted"/>
<dbReference type="Pfam" id="PF17338">
    <property type="entry name" value="GP88"/>
    <property type="match status" value="1"/>
</dbReference>
<name>A0A6M3KQ61_9ZZZZ</name>
<dbReference type="AlphaFoldDB" id="A0A6M3KQ61"/>